<organism evidence="1 2">
    <name type="scientific">Methylocapsa polymorpha</name>
    <dbReference type="NCBI Taxonomy" id="3080828"/>
    <lineage>
        <taxon>Bacteria</taxon>
        <taxon>Pseudomonadati</taxon>
        <taxon>Pseudomonadota</taxon>
        <taxon>Alphaproteobacteria</taxon>
        <taxon>Hyphomicrobiales</taxon>
        <taxon>Beijerinckiaceae</taxon>
        <taxon>Methylocapsa</taxon>
    </lineage>
</organism>
<keyword evidence="2" id="KW-1185">Reference proteome</keyword>
<evidence type="ECO:0000313" key="2">
    <source>
        <dbReference type="Proteomes" id="UP001626536"/>
    </source>
</evidence>
<reference evidence="1 2" key="1">
    <citation type="submission" date="2023-10" db="EMBL/GenBank/DDBJ databases">
        <title>Novel methanotroph of the genus Methylocapsa from a subarctic wetland.</title>
        <authorList>
            <person name="Belova S.E."/>
            <person name="Oshkin I.Y."/>
            <person name="Miroshnikov K."/>
            <person name="Dedysh S.N."/>
        </authorList>
    </citation>
    <scope>NUCLEOTIDE SEQUENCE [LARGE SCALE GENOMIC DNA]</scope>
    <source>
        <strain evidence="1 2">RX1</strain>
    </source>
</reference>
<gene>
    <name evidence="1" type="ORF">RZS28_03510</name>
</gene>
<proteinExistence type="predicted"/>
<evidence type="ECO:0000313" key="1">
    <source>
        <dbReference type="EMBL" id="WOJ90375.1"/>
    </source>
</evidence>
<sequence length="343" mass="37413">MNTKGILPRQEDIPLTIDAQYVPGFAWARQPQIRFVKDFDRTFWAGLSLENPTTNAPGCSAFGTVTVSCSQAGPWVNSVPTAGATAPLPPSLVFGVPAGVGGSLFNSGNAISLNRIPDVIAKVAWDPKFDDRTVHMETFGLFRDFYSQIYNANRDVPGWGYGGSILLPLVPKTLDLQFSGMIGRGIGRYGTSQFPDVTFNWNGSISPLQQTMLLGGLIWHAFPQLDVYTYAGEEFQKPSYSIINFNGTASAYGWGNPLYTNFGCSNEGAITSPTAPVCNGNMKLVRQITAGLWDKLYDGPFGSLRVGLQYSYTQKYSFQGEGGGAKTEDSMFLTSLRYYPFTP</sequence>
<dbReference type="EMBL" id="CP136862">
    <property type="protein sequence ID" value="WOJ90375.1"/>
    <property type="molecule type" value="Genomic_DNA"/>
</dbReference>
<dbReference type="RefSeq" id="WP_407339823.1">
    <property type="nucleotide sequence ID" value="NZ_CP136862.1"/>
</dbReference>
<name>A0ABZ0HVK4_9HYPH</name>
<accession>A0ABZ0HVK4</accession>
<evidence type="ECO:0008006" key="3">
    <source>
        <dbReference type="Google" id="ProtNLM"/>
    </source>
</evidence>
<dbReference type="Proteomes" id="UP001626536">
    <property type="component" value="Chromosome"/>
</dbReference>
<protein>
    <recommendedName>
        <fullName evidence="3">CoxB-like protein</fullName>
    </recommendedName>
</protein>